<dbReference type="InterPro" id="IPR004314">
    <property type="entry name" value="Neprosin"/>
</dbReference>
<protein>
    <submittedName>
        <fullName evidence="3">Neprosin family prolyl endopeptidase</fullName>
    </submittedName>
</protein>
<dbReference type="InterPro" id="IPR025521">
    <property type="entry name" value="Neprosin_propep"/>
</dbReference>
<name>A0ABX7P221_9BACT</name>
<feature type="region of interest" description="Disordered" evidence="1">
    <location>
        <begin position="193"/>
        <end position="212"/>
    </location>
</feature>
<dbReference type="Pfam" id="PF14365">
    <property type="entry name" value="Neprosin_AP"/>
    <property type="match status" value="1"/>
</dbReference>
<proteinExistence type="predicted"/>
<dbReference type="EMBL" id="CP071090">
    <property type="protein sequence ID" value="QSQ24427.1"/>
    <property type="molecule type" value="Genomic_DNA"/>
</dbReference>
<dbReference type="PROSITE" id="PS52045">
    <property type="entry name" value="NEPROSIN_PEP_CD"/>
    <property type="match status" value="1"/>
</dbReference>
<gene>
    <name evidence="3" type="ORF">JY651_05575</name>
</gene>
<feature type="region of interest" description="Disordered" evidence="1">
    <location>
        <begin position="131"/>
        <end position="156"/>
    </location>
</feature>
<organism evidence="3 4">
    <name type="scientific">Pyxidicoccus parkwayensis</name>
    <dbReference type="NCBI Taxonomy" id="2813578"/>
    <lineage>
        <taxon>Bacteria</taxon>
        <taxon>Pseudomonadati</taxon>
        <taxon>Myxococcota</taxon>
        <taxon>Myxococcia</taxon>
        <taxon>Myxococcales</taxon>
        <taxon>Cystobacterineae</taxon>
        <taxon>Myxococcaceae</taxon>
        <taxon>Pyxidicoccus</taxon>
    </lineage>
</organism>
<evidence type="ECO:0000313" key="3">
    <source>
        <dbReference type="EMBL" id="QSQ24427.1"/>
    </source>
</evidence>
<keyword evidence="4" id="KW-1185">Reference proteome</keyword>
<evidence type="ECO:0000313" key="4">
    <source>
        <dbReference type="Proteomes" id="UP000662747"/>
    </source>
</evidence>
<dbReference type="Gene3D" id="3.90.1320.10">
    <property type="entry name" value="Outer-capsid protein sigma 3, large lobe"/>
    <property type="match status" value="1"/>
</dbReference>
<feature type="domain" description="Neprosin PEP catalytic" evidence="2">
    <location>
        <begin position="212"/>
        <end position="468"/>
    </location>
</feature>
<dbReference type="Pfam" id="PF03080">
    <property type="entry name" value="Neprosin"/>
    <property type="match status" value="1"/>
</dbReference>
<dbReference type="PANTHER" id="PTHR31589:SF110">
    <property type="entry name" value="PROTEIN, PUTATIVE (DUF239)-RELATED"/>
    <property type="match status" value="1"/>
</dbReference>
<reference evidence="3 4" key="1">
    <citation type="submission" date="2021-02" db="EMBL/GenBank/DDBJ databases">
        <title>De Novo genome assembly of isolated myxobacteria.</title>
        <authorList>
            <person name="Stevens D.C."/>
        </authorList>
    </citation>
    <scope>NUCLEOTIDE SEQUENCE [LARGE SCALE GENOMIC DNA]</scope>
    <source>
        <strain evidence="4">SCPEA02</strain>
    </source>
</reference>
<accession>A0ABX7P221</accession>
<dbReference type="Proteomes" id="UP000662747">
    <property type="component" value="Chromosome"/>
</dbReference>
<evidence type="ECO:0000259" key="2">
    <source>
        <dbReference type="PROSITE" id="PS52045"/>
    </source>
</evidence>
<dbReference type="PROSITE" id="PS51257">
    <property type="entry name" value="PROKAR_LIPOPROTEIN"/>
    <property type="match status" value="1"/>
</dbReference>
<dbReference type="PANTHER" id="PTHR31589">
    <property type="entry name" value="PROTEIN, PUTATIVE (DUF239)-RELATED-RELATED"/>
    <property type="match status" value="1"/>
</dbReference>
<evidence type="ECO:0000256" key="1">
    <source>
        <dbReference type="SAM" id="MobiDB-lite"/>
    </source>
</evidence>
<dbReference type="RefSeq" id="WP_206725990.1">
    <property type="nucleotide sequence ID" value="NZ_CP071090.1"/>
</dbReference>
<sequence length="468" mass="51520">MKNTKQSRRVEQRWLVRFGVMSCVGLGLAGCAGDEAEAAASAPETSTTSIGLVERVRDGKELARMQKHLESLYDAKDVVHHFRSRAGDDIDCVPLEKQPALRQPGMENHRIQLAPSTLPQDDAKSLAARAGGDRGTQSATLEANLSGPGDVDAAGNMRRCPEGTVPILQLKLETLKRFETLDEFRRKVPNHLAGRLPEDTGKPPSSSGIELPRNGPTAQHQYAHAYQGVDNLGAESIFNIWNPYTELTSEFSLSQMWVVRGSGASLETVEAGWQKYRDLYGNDNARLFIYFTPDNYGSGGCYNLSCGAFVQTNNTVTIGGAFSAYSVSGGTQQEMKLLWFKDGTAGNWWLKYGDTWVGYYPRTRFDTNGLADKAWSIDFGGEIIDNRPGGRHTATDMGSGAYPSAWFQYAAYQRNIQYVNTSNVYSDPSGLIASRDDAYCYDISLGNDPGNWNRYFFFGGPGYNANCM</sequence>
<dbReference type="InterPro" id="IPR053168">
    <property type="entry name" value="Glutamic_endopeptidase"/>
</dbReference>